<evidence type="ECO:0000259" key="3">
    <source>
        <dbReference type="Pfam" id="PF00561"/>
    </source>
</evidence>
<keyword evidence="5" id="KW-1185">Reference proteome</keyword>
<feature type="domain" description="AB hydrolase-1" evidence="3">
    <location>
        <begin position="6"/>
        <end position="101"/>
    </location>
</feature>
<dbReference type="SUPFAM" id="SSF53474">
    <property type="entry name" value="alpha/beta-Hydrolases"/>
    <property type="match status" value="1"/>
</dbReference>
<dbReference type="STRING" id="104421.E2AWN9"/>
<dbReference type="Gene3D" id="3.40.50.1820">
    <property type="entry name" value="alpha/beta hydrolase"/>
    <property type="match status" value="1"/>
</dbReference>
<protein>
    <submittedName>
        <fullName evidence="4">Lipase 3</fullName>
    </submittedName>
</protein>
<dbReference type="PANTHER" id="PTHR11005">
    <property type="entry name" value="LYSOSOMAL ACID LIPASE-RELATED"/>
    <property type="match status" value="1"/>
</dbReference>
<feature type="non-terminal residue" evidence="4">
    <location>
        <position position="1"/>
    </location>
</feature>
<keyword evidence="1" id="KW-0442">Lipid degradation</keyword>
<dbReference type="OrthoDB" id="9974421at2759"/>
<reference evidence="4 5" key="1">
    <citation type="journal article" date="2010" name="Science">
        <title>Genomic comparison of the ants Camponotus floridanus and Harpegnathos saltator.</title>
        <authorList>
            <person name="Bonasio R."/>
            <person name="Zhang G."/>
            <person name="Ye C."/>
            <person name="Mutti N.S."/>
            <person name="Fang X."/>
            <person name="Qin N."/>
            <person name="Donahue G."/>
            <person name="Yang P."/>
            <person name="Li Q."/>
            <person name="Li C."/>
            <person name="Zhang P."/>
            <person name="Huang Z."/>
            <person name="Berger S.L."/>
            <person name="Reinberg D."/>
            <person name="Wang J."/>
            <person name="Liebig J."/>
        </authorList>
    </citation>
    <scope>NUCLEOTIDE SEQUENCE [LARGE SCALE GENOMIC DNA]</scope>
    <source>
        <strain evidence="5">C129</strain>
    </source>
</reference>
<dbReference type="InterPro" id="IPR029058">
    <property type="entry name" value="AB_hydrolase_fold"/>
</dbReference>
<proteinExistence type="predicted"/>
<keyword evidence="2" id="KW-0443">Lipid metabolism</keyword>
<dbReference type="InParanoid" id="E2AWN9"/>
<evidence type="ECO:0000256" key="1">
    <source>
        <dbReference type="ARBA" id="ARBA00022963"/>
    </source>
</evidence>
<evidence type="ECO:0000313" key="4">
    <source>
        <dbReference type="EMBL" id="EFN62149.1"/>
    </source>
</evidence>
<evidence type="ECO:0000256" key="2">
    <source>
        <dbReference type="ARBA" id="ARBA00023098"/>
    </source>
</evidence>
<dbReference type="Pfam" id="PF00561">
    <property type="entry name" value="Abhydrolase_1"/>
    <property type="match status" value="1"/>
</dbReference>
<gene>
    <name evidence="4" type="ORF">EAG_07577</name>
</gene>
<dbReference type="GO" id="GO:0016042">
    <property type="term" value="P:lipid catabolic process"/>
    <property type="evidence" value="ECO:0007669"/>
    <property type="project" value="UniProtKB-KW"/>
</dbReference>
<dbReference type="Proteomes" id="UP000000311">
    <property type="component" value="Unassembled WGS sequence"/>
</dbReference>
<evidence type="ECO:0000313" key="5">
    <source>
        <dbReference type="Proteomes" id="UP000000311"/>
    </source>
</evidence>
<dbReference type="AlphaFoldDB" id="E2AWN9"/>
<organism evidence="5">
    <name type="scientific">Camponotus floridanus</name>
    <name type="common">Florida carpenter ant</name>
    <dbReference type="NCBI Taxonomy" id="104421"/>
    <lineage>
        <taxon>Eukaryota</taxon>
        <taxon>Metazoa</taxon>
        <taxon>Ecdysozoa</taxon>
        <taxon>Arthropoda</taxon>
        <taxon>Hexapoda</taxon>
        <taxon>Insecta</taxon>
        <taxon>Pterygota</taxon>
        <taxon>Neoptera</taxon>
        <taxon>Endopterygota</taxon>
        <taxon>Hymenoptera</taxon>
        <taxon>Apocrita</taxon>
        <taxon>Aculeata</taxon>
        <taxon>Formicoidea</taxon>
        <taxon>Formicidae</taxon>
        <taxon>Formicinae</taxon>
        <taxon>Camponotus</taxon>
    </lineage>
</organism>
<accession>E2AWN9</accession>
<dbReference type="InterPro" id="IPR000073">
    <property type="entry name" value="AB_hydrolase_1"/>
</dbReference>
<dbReference type="EMBL" id="GL443356">
    <property type="protein sequence ID" value="EFN62149.1"/>
    <property type="molecule type" value="Genomic_DNA"/>
</dbReference>
<name>E2AWN9_CAMFO</name>
<sequence>YINVANNFLGILAYLLADQGYDVWLGNFRGNTYSRAHISLSPSNLTFWDFSFNEMGIYDLPEMFTYITNITSQSLHTYIGHSMGTASFYIMASERPEFARMVQKMISFAPAVFISHMKSPLKYFSKTFPLELYKLIMRHFFHNEFLPQNNFWKYLAKYGCEQNIIEEKICANLIFIICGYDREELNYVSRFAIEIKCRLLRNFHRLKIVRSCFRLNFSACPYLNSTTYHPKLRSGWSLDQDNSALYPDIPNRQISQIRLRSR</sequence>
<dbReference type="OMA" id="HADSSIW"/>